<dbReference type="RefSeq" id="XP_013087306.2">
    <property type="nucleotide sequence ID" value="XM_013231852.2"/>
</dbReference>
<dbReference type="VEuPathDB" id="VectorBase:BGLB038544"/>
<dbReference type="AlphaFoldDB" id="A0A2C9M4T9"/>
<feature type="region of interest" description="Disordered" evidence="1">
    <location>
        <begin position="525"/>
        <end position="556"/>
    </location>
</feature>
<proteinExistence type="predicted"/>
<name>A0A2C9M4T9_BIOGL</name>
<evidence type="ECO:0000256" key="1">
    <source>
        <dbReference type="SAM" id="MobiDB-lite"/>
    </source>
</evidence>
<evidence type="ECO:0000313" key="3">
    <source>
        <dbReference type="Proteomes" id="UP000076420"/>
    </source>
</evidence>
<dbReference type="Proteomes" id="UP000076420">
    <property type="component" value="Unassembled WGS sequence"/>
</dbReference>
<dbReference type="OrthoDB" id="10281945at2759"/>
<gene>
    <name evidence="2" type="primary">106071696</name>
</gene>
<reference evidence="2" key="1">
    <citation type="submission" date="2020-05" db="UniProtKB">
        <authorList>
            <consortium name="EnsemblMetazoa"/>
        </authorList>
    </citation>
    <scope>IDENTIFICATION</scope>
    <source>
        <strain evidence="2">BB02</strain>
    </source>
</reference>
<evidence type="ECO:0000313" key="2">
    <source>
        <dbReference type="EnsemblMetazoa" id="BGLB038544-PA"/>
    </source>
</evidence>
<dbReference type="KEGG" id="bgt:106071696"/>
<organism evidence="2 3">
    <name type="scientific">Biomphalaria glabrata</name>
    <name type="common">Bloodfluke planorb</name>
    <name type="synonym">Freshwater snail</name>
    <dbReference type="NCBI Taxonomy" id="6526"/>
    <lineage>
        <taxon>Eukaryota</taxon>
        <taxon>Metazoa</taxon>
        <taxon>Spiralia</taxon>
        <taxon>Lophotrochozoa</taxon>
        <taxon>Mollusca</taxon>
        <taxon>Gastropoda</taxon>
        <taxon>Heterobranchia</taxon>
        <taxon>Euthyneura</taxon>
        <taxon>Panpulmonata</taxon>
        <taxon>Hygrophila</taxon>
        <taxon>Lymnaeoidea</taxon>
        <taxon>Planorbidae</taxon>
        <taxon>Biomphalaria</taxon>
    </lineage>
</organism>
<accession>A0A2C9M4T9</accession>
<sequence>MSPKSTVAQTRGLEFASCHGSNVRLHRNRNLALAHYEKAHGQFILSHELSPGQSFVLNISGTGLLKIGGFNTKAQAEGWVHSKRQLAEGSIRIRLGKVLTYRVSVPFEREEILLSTVTTKEERQDKLIGKILAFDIEYGDLVVIISEHNTGTVELDSTCHSPHIYVNNSPRLSHANLNTYNPTSLCTLDSCVIKAGDVYKLEVNGLVDSEAYVRVCVSKRYSEYINGPETLEGAKNLPEFRGKRFMIKPSAQEVFILRVEEDNIAIQRNNKQICSLKAPLSRGHFGLWFEMHEVALKVSSVRVKCNLKNQNDANNGPPPPAYPAPLPPHYRRILDGNNNSDGVDWNDPLGSLATRHHYLSLHDEVRISAPLFGADNFQHPPNLVREETDSQLSRETNNAYYSSIETKNNLSMASPFQTSSPMTFNSAKSHPMYNISASNSDIHSLGHEQLVHQHFSRRSDESGSSFWISYNPESCSHLPLSLFSTIRNTEQMSPAPSMLSEDTFGLGENLLRNSSFQRNAFSDSDAMGVTGYRPTPWRRMSTTSDDNSDDNSDSVSQYSELTIDVNTSVKRLVVKSM</sequence>
<dbReference type="EnsemblMetazoa" id="BGLB038544-RA">
    <property type="protein sequence ID" value="BGLB038544-PA"/>
    <property type="gene ID" value="BGLB038544"/>
</dbReference>
<protein>
    <submittedName>
        <fullName evidence="2">Uncharacterized protein</fullName>
    </submittedName>
</protein>
<dbReference type="VEuPathDB" id="VectorBase:BGLAX_030582"/>